<sequence length="180" mass="19416">MQEPDAENRLAWVIVAAELGGTRKETIIAPPPAAHHYFPDAGGMSNIYVDVGAVVCPFGSVVVGVFFWKKDVLTGKESELRNTNSHEYFPSTGGCSDVYADTNMVARPEDLLRMAGRGCIVSEGREQVGDQGSLQALMGNLQVVLSPLTMYVACDGQLLVPANLLVRSVHRSSSRWMGSC</sequence>
<reference evidence="1" key="1">
    <citation type="submission" date="2021-03" db="EMBL/GenBank/DDBJ databases">
        <authorList>
            <consortium name="DOE Joint Genome Institute"/>
            <person name="Ahrendt S."/>
            <person name="Looney B.P."/>
            <person name="Miyauchi S."/>
            <person name="Morin E."/>
            <person name="Drula E."/>
            <person name="Courty P.E."/>
            <person name="Chicoki N."/>
            <person name="Fauchery L."/>
            <person name="Kohler A."/>
            <person name="Kuo A."/>
            <person name="Labutti K."/>
            <person name="Pangilinan J."/>
            <person name="Lipzen A."/>
            <person name="Riley R."/>
            <person name="Andreopoulos W."/>
            <person name="He G."/>
            <person name="Johnson J."/>
            <person name="Barry K.W."/>
            <person name="Grigoriev I.V."/>
            <person name="Nagy L."/>
            <person name="Hibbett D."/>
            <person name="Henrissat B."/>
            <person name="Matheny P.B."/>
            <person name="Labbe J."/>
            <person name="Martin F."/>
        </authorList>
    </citation>
    <scope>NUCLEOTIDE SEQUENCE</scope>
    <source>
        <strain evidence="1">HHB10654</strain>
    </source>
</reference>
<accession>A0ACB8SXJ2</accession>
<reference evidence="1" key="2">
    <citation type="journal article" date="2022" name="New Phytol.">
        <title>Evolutionary transition to the ectomycorrhizal habit in the genomes of a hyperdiverse lineage of mushroom-forming fungi.</title>
        <authorList>
            <person name="Looney B."/>
            <person name="Miyauchi S."/>
            <person name="Morin E."/>
            <person name="Drula E."/>
            <person name="Courty P.E."/>
            <person name="Kohler A."/>
            <person name="Kuo A."/>
            <person name="LaButti K."/>
            <person name="Pangilinan J."/>
            <person name="Lipzen A."/>
            <person name="Riley R."/>
            <person name="Andreopoulos W."/>
            <person name="He G."/>
            <person name="Johnson J."/>
            <person name="Nolan M."/>
            <person name="Tritt A."/>
            <person name="Barry K.W."/>
            <person name="Grigoriev I.V."/>
            <person name="Nagy L.G."/>
            <person name="Hibbett D."/>
            <person name="Henrissat B."/>
            <person name="Matheny P.B."/>
            <person name="Labbe J."/>
            <person name="Martin F.M."/>
        </authorList>
    </citation>
    <scope>NUCLEOTIDE SEQUENCE</scope>
    <source>
        <strain evidence="1">HHB10654</strain>
    </source>
</reference>
<dbReference type="Proteomes" id="UP000814140">
    <property type="component" value="Unassembled WGS sequence"/>
</dbReference>
<evidence type="ECO:0000313" key="1">
    <source>
        <dbReference type="EMBL" id="KAI0060963.1"/>
    </source>
</evidence>
<protein>
    <submittedName>
        <fullName evidence="1">Uncharacterized protein</fullName>
    </submittedName>
</protein>
<keyword evidence="2" id="KW-1185">Reference proteome</keyword>
<dbReference type="EMBL" id="MU277215">
    <property type="protein sequence ID" value="KAI0060963.1"/>
    <property type="molecule type" value="Genomic_DNA"/>
</dbReference>
<proteinExistence type="predicted"/>
<evidence type="ECO:0000313" key="2">
    <source>
        <dbReference type="Proteomes" id="UP000814140"/>
    </source>
</evidence>
<name>A0ACB8SXJ2_9AGAM</name>
<organism evidence="1 2">
    <name type="scientific">Artomyces pyxidatus</name>
    <dbReference type="NCBI Taxonomy" id="48021"/>
    <lineage>
        <taxon>Eukaryota</taxon>
        <taxon>Fungi</taxon>
        <taxon>Dikarya</taxon>
        <taxon>Basidiomycota</taxon>
        <taxon>Agaricomycotina</taxon>
        <taxon>Agaricomycetes</taxon>
        <taxon>Russulales</taxon>
        <taxon>Auriscalpiaceae</taxon>
        <taxon>Artomyces</taxon>
    </lineage>
</organism>
<comment type="caution">
    <text evidence="1">The sequence shown here is derived from an EMBL/GenBank/DDBJ whole genome shotgun (WGS) entry which is preliminary data.</text>
</comment>
<gene>
    <name evidence="1" type="ORF">BV25DRAFT_816334</name>
</gene>